<feature type="chain" id="PRO_5047206742" description="Alpha-galactosidase" evidence="8">
    <location>
        <begin position="18"/>
        <end position="403"/>
    </location>
</feature>
<dbReference type="InterPro" id="IPR013780">
    <property type="entry name" value="Glyco_hydro_b"/>
</dbReference>
<gene>
    <name evidence="10" type="ORF">PAPYR_2335</name>
</gene>
<evidence type="ECO:0000256" key="3">
    <source>
        <dbReference type="ARBA" id="ARBA00012755"/>
    </source>
</evidence>
<dbReference type="CDD" id="cd14792">
    <property type="entry name" value="GH27"/>
    <property type="match status" value="1"/>
</dbReference>
<comment type="similarity">
    <text evidence="2 7">Belongs to the glycosyl hydrolase 27 family.</text>
</comment>
<keyword evidence="4 8" id="KW-0732">Signal</keyword>
<evidence type="ECO:0000256" key="6">
    <source>
        <dbReference type="ARBA" id="ARBA00023295"/>
    </source>
</evidence>
<dbReference type="Pfam" id="PF16499">
    <property type="entry name" value="Melibiase_2"/>
    <property type="match status" value="1"/>
</dbReference>
<evidence type="ECO:0000256" key="2">
    <source>
        <dbReference type="ARBA" id="ARBA00009743"/>
    </source>
</evidence>
<sequence length="403" mass="44794">MTLLRLVVLFGVAVVMALDNGLARTPPMGWSSWNTFRCDINEALILETAEKMISEGMRDAGYVYVNIDDCWSLHQRNASGYLVEDPAKFPHGIRYLADYLHKRGMKLGLYNAAGAWTCQGYPGSYHYEKQDAELFASYDVDFWKQDWCAVELGQDPRVSYPVLRDAVNATGHPMVLSICEYGLKEVWTWGPTTGNMWRTTNDISDSWDRWTYILEAQAAITGFSGPGGWNDMDMLVVGMGGQPDGHYQAHFSLWALLNSPLIAGNDVRKMTAATREILLNGEVIAVNQDPLGIQGTRIWQSFLKEQEVWARPLTGGMYAAVLLNRDEAKPRDVTLKLADLPPVPGTPAGQVTAAMVRDLWAHADLGTFQGQYTAKVPARSAVMITLRPACTRMCVRAPCECDS</sequence>
<keyword evidence="7" id="KW-1015">Disulfide bond</keyword>
<organism evidence="10 11">
    <name type="scientific">Paratrimastix pyriformis</name>
    <dbReference type="NCBI Taxonomy" id="342808"/>
    <lineage>
        <taxon>Eukaryota</taxon>
        <taxon>Metamonada</taxon>
        <taxon>Preaxostyla</taxon>
        <taxon>Paratrimastigidae</taxon>
        <taxon>Paratrimastix</taxon>
    </lineage>
</organism>
<dbReference type="Proteomes" id="UP001141327">
    <property type="component" value="Unassembled WGS sequence"/>
</dbReference>
<keyword evidence="11" id="KW-1185">Reference proteome</keyword>
<reference evidence="10" key="1">
    <citation type="journal article" date="2022" name="bioRxiv">
        <title>Genomics of Preaxostyla Flagellates Illuminates Evolutionary Transitions and the Path Towards Mitochondrial Loss.</title>
        <authorList>
            <person name="Novak L.V.F."/>
            <person name="Treitli S.C."/>
            <person name="Pyrih J."/>
            <person name="Halakuc P."/>
            <person name="Pipaliya S.V."/>
            <person name="Vacek V."/>
            <person name="Brzon O."/>
            <person name="Soukal P."/>
            <person name="Eme L."/>
            <person name="Dacks J.B."/>
            <person name="Karnkowska A."/>
            <person name="Elias M."/>
            <person name="Hampl V."/>
        </authorList>
    </citation>
    <scope>NUCLEOTIDE SEQUENCE</scope>
    <source>
        <strain evidence="10">RCP-MX</strain>
    </source>
</reference>
<comment type="caution">
    <text evidence="10">The sequence shown here is derived from an EMBL/GenBank/DDBJ whole genome shotgun (WGS) entry which is preliminary data.</text>
</comment>
<dbReference type="InterPro" id="IPR002241">
    <property type="entry name" value="Glyco_hydro_27"/>
</dbReference>
<name>A0ABQ8UT85_9EUKA</name>
<feature type="signal peptide" evidence="8">
    <location>
        <begin position="1"/>
        <end position="17"/>
    </location>
</feature>
<feature type="domain" description="Alpha galactosidase C-terminal" evidence="9">
    <location>
        <begin position="305"/>
        <end position="386"/>
    </location>
</feature>
<evidence type="ECO:0000256" key="1">
    <source>
        <dbReference type="ARBA" id="ARBA00001255"/>
    </source>
</evidence>
<dbReference type="Gene3D" id="3.20.20.70">
    <property type="entry name" value="Aldolase class I"/>
    <property type="match status" value="1"/>
</dbReference>
<evidence type="ECO:0000259" key="9">
    <source>
        <dbReference type="Pfam" id="PF17801"/>
    </source>
</evidence>
<comment type="catalytic activity">
    <reaction evidence="1 7">
        <text>Hydrolysis of terminal, non-reducing alpha-D-galactose residues in alpha-D-galactosides, including galactose oligosaccharides, galactomannans and galactolipids.</text>
        <dbReference type="EC" id="3.2.1.22"/>
    </reaction>
</comment>
<dbReference type="InterPro" id="IPR013785">
    <property type="entry name" value="Aldolase_TIM"/>
</dbReference>
<dbReference type="Gene3D" id="2.60.40.1180">
    <property type="entry name" value="Golgi alpha-mannosidase II"/>
    <property type="match status" value="1"/>
</dbReference>
<dbReference type="PROSITE" id="PS00512">
    <property type="entry name" value="ALPHA_GALACTOSIDASE"/>
    <property type="match status" value="1"/>
</dbReference>
<dbReference type="EC" id="3.2.1.22" evidence="3 7"/>
<dbReference type="PANTHER" id="PTHR11452">
    <property type="entry name" value="ALPHA-GALACTOSIDASE/ALPHA-N-ACETYLGALACTOSAMINIDASE"/>
    <property type="match status" value="1"/>
</dbReference>
<evidence type="ECO:0000313" key="11">
    <source>
        <dbReference type="Proteomes" id="UP001141327"/>
    </source>
</evidence>
<evidence type="ECO:0000256" key="5">
    <source>
        <dbReference type="ARBA" id="ARBA00022801"/>
    </source>
</evidence>
<dbReference type="InterPro" id="IPR041233">
    <property type="entry name" value="Melibiase_C"/>
</dbReference>
<evidence type="ECO:0000313" key="10">
    <source>
        <dbReference type="EMBL" id="KAJ4461296.1"/>
    </source>
</evidence>
<dbReference type="PANTHER" id="PTHR11452:SF75">
    <property type="entry name" value="ALPHA-GALACTOSIDASE MEL1"/>
    <property type="match status" value="1"/>
</dbReference>
<dbReference type="InterPro" id="IPR000111">
    <property type="entry name" value="Glyco_hydro_27/36_CS"/>
</dbReference>
<evidence type="ECO:0000256" key="4">
    <source>
        <dbReference type="ARBA" id="ARBA00022729"/>
    </source>
</evidence>
<keyword evidence="6 7" id="KW-0326">Glycosidase</keyword>
<accession>A0ABQ8UT85</accession>
<dbReference type="Pfam" id="PF17801">
    <property type="entry name" value="Melibiase_C"/>
    <property type="match status" value="1"/>
</dbReference>
<proteinExistence type="inferred from homology"/>
<evidence type="ECO:0000256" key="8">
    <source>
        <dbReference type="SAM" id="SignalP"/>
    </source>
</evidence>
<evidence type="ECO:0000256" key="7">
    <source>
        <dbReference type="RuleBase" id="RU361168"/>
    </source>
</evidence>
<dbReference type="SUPFAM" id="SSF51011">
    <property type="entry name" value="Glycosyl hydrolase domain"/>
    <property type="match status" value="1"/>
</dbReference>
<protein>
    <recommendedName>
        <fullName evidence="3 7">Alpha-galactosidase</fullName>
        <ecNumber evidence="3 7">3.2.1.22</ecNumber>
    </recommendedName>
    <alternativeName>
        <fullName evidence="7">Melibiase</fullName>
    </alternativeName>
</protein>
<dbReference type="SUPFAM" id="SSF51445">
    <property type="entry name" value="(Trans)glycosidases"/>
    <property type="match status" value="1"/>
</dbReference>
<keyword evidence="5 7" id="KW-0378">Hydrolase</keyword>
<dbReference type="EMBL" id="JAPMOS010000008">
    <property type="protein sequence ID" value="KAJ4461296.1"/>
    <property type="molecule type" value="Genomic_DNA"/>
</dbReference>
<dbReference type="InterPro" id="IPR017853">
    <property type="entry name" value="GH"/>
</dbReference>
<dbReference type="PRINTS" id="PR00740">
    <property type="entry name" value="GLHYDRLASE27"/>
</dbReference>